<evidence type="ECO:0000256" key="2">
    <source>
        <dbReference type="SAM" id="Phobius"/>
    </source>
</evidence>
<reference evidence="4 7" key="3">
    <citation type="submission" date="2018-08" db="EMBL/GenBank/DDBJ databases">
        <title>Complete genome of the Arcobacter marinus type strain JCM 15502.</title>
        <authorList>
            <person name="Miller W.G."/>
            <person name="Yee E."/>
            <person name="Huynh S."/>
            <person name="Parker C.T."/>
        </authorList>
    </citation>
    <scope>NUCLEOTIDE SEQUENCE [LARGE SCALE GENOMIC DNA]</scope>
    <source>
        <strain evidence="4 7">JCM 15502</strain>
    </source>
</reference>
<dbReference type="RefSeq" id="WP_099311674.1">
    <property type="nucleotide sequence ID" value="NZ_CP032101.1"/>
</dbReference>
<protein>
    <submittedName>
        <fullName evidence="4">Sugar transferase</fullName>
    </submittedName>
</protein>
<keyword evidence="2" id="KW-0812">Transmembrane</keyword>
<dbReference type="PANTHER" id="PTHR30576">
    <property type="entry name" value="COLANIC BIOSYNTHESIS UDP-GLUCOSE LIPID CARRIER TRANSFERASE"/>
    <property type="match status" value="1"/>
</dbReference>
<dbReference type="PANTHER" id="PTHR30576:SF8">
    <property type="entry name" value="UNDECAPRENYL-PHOSPHATE GALACTOSE PHOSPHOTRANSFERASE"/>
    <property type="match status" value="1"/>
</dbReference>
<keyword evidence="6" id="KW-1185">Reference proteome</keyword>
<gene>
    <name evidence="4" type="ORF">AMRN_0896</name>
    <name evidence="5" type="ORF">CPH92_10475</name>
</gene>
<dbReference type="KEGG" id="amar:AMRN_0896"/>
<dbReference type="InterPro" id="IPR003362">
    <property type="entry name" value="Bact_transf"/>
</dbReference>
<feature type="domain" description="Bacterial sugar transferase" evidence="3">
    <location>
        <begin position="3"/>
        <end position="178"/>
    </location>
</feature>
<keyword evidence="2" id="KW-0472">Membrane</keyword>
<sequence>MLKSLFDKTLALFLIILFSPIYIVVSLLILWKMGSPILFRQKRPGYKEKIFGIYKFRTMTNEKDKEGNLLPDEQRLVGVGKFIRSTSLDELPQLFNVLKGEMSFVGPRPLLIEYLKLYTDKQKRRHDVKPGITGWAQVNGRNAISWEQKFDYDVWYVDNQSFLLDMKILWLTFLKVVKRSDISSSSSATMEKFTGTK</sequence>
<proteinExistence type="inferred from homology"/>
<dbReference type="Proteomes" id="UP000224740">
    <property type="component" value="Unassembled WGS sequence"/>
</dbReference>
<evidence type="ECO:0000313" key="6">
    <source>
        <dbReference type="Proteomes" id="UP000224740"/>
    </source>
</evidence>
<feature type="transmembrane region" description="Helical" evidence="2">
    <location>
        <begin position="12"/>
        <end position="31"/>
    </location>
</feature>
<dbReference type="EMBL" id="CP032101">
    <property type="protein sequence ID" value="AXX86648.1"/>
    <property type="molecule type" value="Genomic_DNA"/>
</dbReference>
<evidence type="ECO:0000313" key="7">
    <source>
        <dbReference type="Proteomes" id="UP000264693"/>
    </source>
</evidence>
<reference evidence="6" key="1">
    <citation type="submission" date="2017-09" db="EMBL/GenBank/DDBJ databases">
        <title>Arcobacter canalis sp. nov., a new species isolated from a water canal contaminated with urban sewage.</title>
        <authorList>
            <person name="Perez-Cataluna A."/>
            <person name="Salas-Masso N."/>
            <person name="Figueras M.J."/>
        </authorList>
    </citation>
    <scope>NUCLEOTIDE SEQUENCE [LARGE SCALE GENOMIC DNA]</scope>
    <source>
        <strain evidence="6">CECT 7727</strain>
    </source>
</reference>
<evidence type="ECO:0000313" key="5">
    <source>
        <dbReference type="EMBL" id="PHO14693.1"/>
    </source>
</evidence>
<dbReference type="Pfam" id="PF02397">
    <property type="entry name" value="Bac_transf"/>
    <property type="match status" value="1"/>
</dbReference>
<dbReference type="EMBL" id="NXAO01000048">
    <property type="protein sequence ID" value="PHO14693.1"/>
    <property type="molecule type" value="Genomic_DNA"/>
</dbReference>
<dbReference type="AlphaFoldDB" id="A0A347TJ70"/>
<organism evidence="4 7">
    <name type="scientific">Malaciobacter marinus</name>
    <dbReference type="NCBI Taxonomy" id="505249"/>
    <lineage>
        <taxon>Bacteria</taxon>
        <taxon>Pseudomonadati</taxon>
        <taxon>Campylobacterota</taxon>
        <taxon>Epsilonproteobacteria</taxon>
        <taxon>Campylobacterales</taxon>
        <taxon>Arcobacteraceae</taxon>
        <taxon>Malaciobacter</taxon>
    </lineage>
</organism>
<keyword evidence="4" id="KW-0808">Transferase</keyword>
<accession>A0A347TJ70</accession>
<evidence type="ECO:0000313" key="4">
    <source>
        <dbReference type="EMBL" id="AXX86648.1"/>
    </source>
</evidence>
<reference evidence="5" key="2">
    <citation type="submission" date="2017-09" db="EMBL/GenBank/DDBJ databases">
        <authorList>
            <person name="Perez-Cataluna A."/>
            <person name="Figueras M.J."/>
            <person name="Salas-Masso N."/>
        </authorList>
    </citation>
    <scope>NUCLEOTIDE SEQUENCE</scope>
    <source>
        <strain evidence="5">CECT 7727</strain>
    </source>
</reference>
<comment type="similarity">
    <text evidence="1">Belongs to the bacterial sugar transferase family.</text>
</comment>
<dbReference type="Proteomes" id="UP000264693">
    <property type="component" value="Chromosome"/>
</dbReference>
<evidence type="ECO:0000256" key="1">
    <source>
        <dbReference type="ARBA" id="ARBA00006464"/>
    </source>
</evidence>
<dbReference type="GO" id="GO:0016780">
    <property type="term" value="F:phosphotransferase activity, for other substituted phosphate groups"/>
    <property type="evidence" value="ECO:0007669"/>
    <property type="project" value="TreeGrafter"/>
</dbReference>
<name>A0A347TJ70_9BACT</name>
<keyword evidence="2" id="KW-1133">Transmembrane helix</keyword>
<evidence type="ECO:0000259" key="3">
    <source>
        <dbReference type="Pfam" id="PF02397"/>
    </source>
</evidence>